<evidence type="ECO:0000313" key="2">
    <source>
        <dbReference type="EMBL" id="MCS4556594.1"/>
    </source>
</evidence>
<evidence type="ECO:0000259" key="1">
    <source>
        <dbReference type="Pfam" id="PF12973"/>
    </source>
</evidence>
<dbReference type="RefSeq" id="WP_238895998.1">
    <property type="nucleotide sequence ID" value="NZ_JAKOGG010000005.1"/>
</dbReference>
<dbReference type="InterPro" id="IPR014710">
    <property type="entry name" value="RmlC-like_jellyroll"/>
</dbReference>
<dbReference type="Pfam" id="PF12973">
    <property type="entry name" value="Cupin_7"/>
    <property type="match status" value="1"/>
</dbReference>
<name>A0ABT2FMZ7_9GAMM</name>
<organism evidence="2 3">
    <name type="scientific">Shewanella electrica</name>
    <dbReference type="NCBI Taxonomy" id="515560"/>
    <lineage>
        <taxon>Bacteria</taxon>
        <taxon>Pseudomonadati</taxon>
        <taxon>Pseudomonadota</taxon>
        <taxon>Gammaproteobacteria</taxon>
        <taxon>Alteromonadales</taxon>
        <taxon>Shewanellaceae</taxon>
        <taxon>Shewanella</taxon>
    </lineage>
</organism>
<sequence length="217" mass="23850">MIKHHPSSTLIAAHAAGELSTALSSAISAHCELCDQCQQLRRDAESELAFAIFAEPATPASTTMFAELCHNITELPTAAAEVAQTSRYVCINNHNYRLPNALQHAKLQPWQRFGPISRMRFELEQTDGVRMSLLHMAAGGQIPHHTHQGQEFTLVLAGSFADEDGHYQQGDIILRNGQHQHSPQSDEGCLCLTVVDAPLHFTKGLSQVLNLFGQSLY</sequence>
<dbReference type="Gene3D" id="2.60.120.10">
    <property type="entry name" value="Jelly Rolls"/>
    <property type="match status" value="1"/>
</dbReference>
<protein>
    <submittedName>
        <fullName evidence="2">ChrR family anti-sigma-E factor</fullName>
    </submittedName>
</protein>
<dbReference type="SUPFAM" id="SSF51182">
    <property type="entry name" value="RmlC-like cupins"/>
    <property type="match status" value="1"/>
</dbReference>
<keyword evidence="3" id="KW-1185">Reference proteome</keyword>
<dbReference type="CDD" id="cd20301">
    <property type="entry name" value="cupin_ChrR"/>
    <property type="match status" value="1"/>
</dbReference>
<dbReference type="EMBL" id="JAKOGG010000005">
    <property type="protein sequence ID" value="MCS4556594.1"/>
    <property type="molecule type" value="Genomic_DNA"/>
</dbReference>
<dbReference type="Proteomes" id="UP001201549">
    <property type="component" value="Unassembled WGS sequence"/>
</dbReference>
<reference evidence="3" key="1">
    <citation type="submission" date="2023-07" db="EMBL/GenBank/DDBJ databases">
        <title>Shewanella mangrovi sp. nov., an acetaldehyde- degrading bacterium isolated from mangrove sediment.</title>
        <authorList>
            <person name="Liu Y."/>
        </authorList>
    </citation>
    <scope>NUCLEOTIDE SEQUENCE [LARGE SCALE GENOMIC DNA]</scope>
    <source>
        <strain evidence="3">C32</strain>
    </source>
</reference>
<feature type="domain" description="ChrR-like cupin" evidence="1">
    <location>
        <begin position="105"/>
        <end position="193"/>
    </location>
</feature>
<gene>
    <name evidence="2" type="ORF">L9G74_09100</name>
</gene>
<dbReference type="InterPro" id="IPR012807">
    <property type="entry name" value="Anti-sigma_ChrR"/>
</dbReference>
<dbReference type="InterPro" id="IPR011051">
    <property type="entry name" value="RmlC_Cupin_sf"/>
</dbReference>
<accession>A0ABT2FMZ7</accession>
<dbReference type="Gene3D" id="1.10.10.1320">
    <property type="entry name" value="Anti-sigma factor, zinc-finger domain"/>
    <property type="match status" value="1"/>
</dbReference>
<dbReference type="NCBIfam" id="TIGR02451">
    <property type="entry name" value="anti_sig_ChrR"/>
    <property type="match status" value="1"/>
</dbReference>
<evidence type="ECO:0000313" key="3">
    <source>
        <dbReference type="Proteomes" id="UP001201549"/>
    </source>
</evidence>
<proteinExistence type="predicted"/>
<dbReference type="InterPro" id="IPR041916">
    <property type="entry name" value="Anti_sigma_zinc_sf"/>
</dbReference>
<dbReference type="InterPro" id="IPR025979">
    <property type="entry name" value="ChrR-like_cupin_dom"/>
</dbReference>
<comment type="caution">
    <text evidence="2">The sequence shown here is derived from an EMBL/GenBank/DDBJ whole genome shotgun (WGS) entry which is preliminary data.</text>
</comment>